<keyword evidence="5" id="KW-1185">Reference proteome</keyword>
<dbReference type="AlphaFoldDB" id="A0AAE1SEJ1"/>
<accession>A0AAE1SEJ1</accession>
<dbReference type="PANTHER" id="PTHR31623">
    <property type="entry name" value="F21J9.9"/>
    <property type="match status" value="1"/>
</dbReference>
<dbReference type="InterPro" id="IPR023213">
    <property type="entry name" value="CAT-like_dom_sf"/>
</dbReference>
<organism evidence="4 5">
    <name type="scientific">Anisodus tanguticus</name>
    <dbReference type="NCBI Taxonomy" id="243964"/>
    <lineage>
        <taxon>Eukaryota</taxon>
        <taxon>Viridiplantae</taxon>
        <taxon>Streptophyta</taxon>
        <taxon>Embryophyta</taxon>
        <taxon>Tracheophyta</taxon>
        <taxon>Spermatophyta</taxon>
        <taxon>Magnoliopsida</taxon>
        <taxon>eudicotyledons</taxon>
        <taxon>Gunneridae</taxon>
        <taxon>Pentapetalae</taxon>
        <taxon>asterids</taxon>
        <taxon>lamiids</taxon>
        <taxon>Solanales</taxon>
        <taxon>Solanaceae</taxon>
        <taxon>Solanoideae</taxon>
        <taxon>Hyoscyameae</taxon>
        <taxon>Anisodus</taxon>
    </lineage>
</organism>
<proteinExistence type="inferred from homology"/>
<dbReference type="PANTHER" id="PTHR31623:SF49">
    <property type="entry name" value="ACYLSUGAR ACYLTRANSFERASE 3-LIKE"/>
    <property type="match status" value="1"/>
</dbReference>
<dbReference type="EMBL" id="JAVYJV010000006">
    <property type="protein sequence ID" value="KAK4367953.1"/>
    <property type="molecule type" value="Genomic_DNA"/>
</dbReference>
<comment type="similarity">
    <text evidence="1">Belongs to the plant acyltransferase family.</text>
</comment>
<gene>
    <name evidence="4" type="ORF">RND71_011745</name>
</gene>
<evidence type="ECO:0000256" key="2">
    <source>
        <dbReference type="ARBA" id="ARBA00022679"/>
    </source>
</evidence>
<dbReference type="GO" id="GO:0016746">
    <property type="term" value="F:acyltransferase activity"/>
    <property type="evidence" value="ECO:0007669"/>
    <property type="project" value="UniProtKB-KW"/>
</dbReference>
<keyword evidence="2" id="KW-0808">Transferase</keyword>
<dbReference type="Proteomes" id="UP001291623">
    <property type="component" value="Unassembled WGS sequence"/>
</dbReference>
<reference evidence="4" key="1">
    <citation type="submission" date="2023-12" db="EMBL/GenBank/DDBJ databases">
        <title>Genome assembly of Anisodus tanguticus.</title>
        <authorList>
            <person name="Wang Y.-J."/>
        </authorList>
    </citation>
    <scope>NUCLEOTIDE SEQUENCE</scope>
    <source>
        <strain evidence="4">KB-2021</strain>
        <tissue evidence="4">Leaf</tissue>
    </source>
</reference>
<dbReference type="Gene3D" id="3.30.559.10">
    <property type="entry name" value="Chloramphenicol acetyltransferase-like domain"/>
    <property type="match status" value="1"/>
</dbReference>
<protein>
    <submittedName>
        <fullName evidence="4">Uncharacterized protein</fullName>
    </submittedName>
</protein>
<evidence type="ECO:0000256" key="3">
    <source>
        <dbReference type="ARBA" id="ARBA00023315"/>
    </source>
</evidence>
<name>A0AAE1SEJ1_9SOLA</name>
<evidence type="ECO:0000256" key="1">
    <source>
        <dbReference type="ARBA" id="ARBA00009861"/>
    </source>
</evidence>
<sequence>MNDPPVLRPYYVESCEPQVDRCYHISSSSLNKLKDTVATNSHVQNPTRVEVATALLHKFGVTATAMVSESGSFRPSLLCNAISLRPSLHQQNTISNLVTYLVSFAATGDEIQVPNFVTQLRKAKCELQDKLKANMNNPKEVLASHTHKPD</sequence>
<evidence type="ECO:0000313" key="4">
    <source>
        <dbReference type="EMBL" id="KAK4367953.1"/>
    </source>
</evidence>
<keyword evidence="3" id="KW-0012">Acyltransferase</keyword>
<evidence type="ECO:0000313" key="5">
    <source>
        <dbReference type="Proteomes" id="UP001291623"/>
    </source>
</evidence>
<comment type="caution">
    <text evidence="4">The sequence shown here is derived from an EMBL/GenBank/DDBJ whole genome shotgun (WGS) entry which is preliminary data.</text>
</comment>